<accession>A0ABN0NZ94</accession>
<gene>
    <name evidence="2" type="ORF">HMPREF9193_00970</name>
</gene>
<evidence type="ECO:0000313" key="2">
    <source>
        <dbReference type="EMBL" id="ERJ93297.1"/>
    </source>
</evidence>
<keyword evidence="1" id="KW-0472">Membrane</keyword>
<dbReference type="PANTHER" id="PTHR40076:SF1">
    <property type="entry name" value="MEMBRANE PROTEIN"/>
    <property type="match status" value="1"/>
</dbReference>
<feature type="transmembrane region" description="Helical" evidence="1">
    <location>
        <begin position="62"/>
        <end position="83"/>
    </location>
</feature>
<keyword evidence="1" id="KW-1133">Transmembrane helix</keyword>
<dbReference type="EMBL" id="AWVH01000026">
    <property type="protein sequence ID" value="ERJ93297.1"/>
    <property type="molecule type" value="Genomic_DNA"/>
</dbReference>
<protein>
    <recommendedName>
        <fullName evidence="4">Integral membrane protein</fullName>
    </recommendedName>
</protein>
<dbReference type="Proteomes" id="UP000016649">
    <property type="component" value="Unassembled WGS sequence"/>
</dbReference>
<dbReference type="PANTHER" id="PTHR40076">
    <property type="entry name" value="MEMBRANE PROTEIN-RELATED"/>
    <property type="match status" value="1"/>
</dbReference>
<evidence type="ECO:0008006" key="4">
    <source>
        <dbReference type="Google" id="ProtNLM"/>
    </source>
</evidence>
<dbReference type="RefSeq" id="WP_021687184.1">
    <property type="nucleotide sequence ID" value="NZ_KI260564.1"/>
</dbReference>
<organism evidence="2 3">
    <name type="scientific">Treponema lecithinolyticum ATCC 700332</name>
    <dbReference type="NCBI Taxonomy" id="1321815"/>
    <lineage>
        <taxon>Bacteria</taxon>
        <taxon>Pseudomonadati</taxon>
        <taxon>Spirochaetota</taxon>
        <taxon>Spirochaetia</taxon>
        <taxon>Spirochaetales</taxon>
        <taxon>Treponemataceae</taxon>
        <taxon>Treponema</taxon>
    </lineage>
</organism>
<sequence>MFDRVQYKAQAKAQLKNNWKTPILITLTGAAVLLVWDALFFANSFTRQIMQKEIFDFLPIGYSQFIFFTLGLSVLGFCFLAALKMAYARYFVVFTVRREQATFSAFLEGFSLWGKGIGATLWSILWVILWSFLFYIPGIIKMIAYSQIFYILAEYPKLSVRKAMRISIAMTKGYKGDLFVMYLSFFGWALLATLSLYIGYLWLIPYMESTQLYAYRYLKETALKTGVLKPEDFGVVPTYTQG</sequence>
<comment type="caution">
    <text evidence="2">The sequence shown here is derived from an EMBL/GenBank/DDBJ whole genome shotgun (WGS) entry which is preliminary data.</text>
</comment>
<proteinExistence type="predicted"/>
<feature type="transmembrane region" description="Helical" evidence="1">
    <location>
        <begin position="176"/>
        <end position="203"/>
    </location>
</feature>
<feature type="transmembrane region" description="Helical" evidence="1">
    <location>
        <begin position="134"/>
        <end position="155"/>
    </location>
</feature>
<dbReference type="InterPro" id="IPR010380">
    <property type="entry name" value="DUF975"/>
</dbReference>
<feature type="transmembrane region" description="Helical" evidence="1">
    <location>
        <begin position="103"/>
        <end position="128"/>
    </location>
</feature>
<evidence type="ECO:0000256" key="1">
    <source>
        <dbReference type="SAM" id="Phobius"/>
    </source>
</evidence>
<name>A0ABN0NZ94_TRELE</name>
<feature type="transmembrane region" description="Helical" evidence="1">
    <location>
        <begin position="21"/>
        <end position="42"/>
    </location>
</feature>
<dbReference type="Pfam" id="PF06161">
    <property type="entry name" value="DUF975"/>
    <property type="match status" value="1"/>
</dbReference>
<keyword evidence="1" id="KW-0812">Transmembrane</keyword>
<keyword evidence="3" id="KW-1185">Reference proteome</keyword>
<reference evidence="2 3" key="1">
    <citation type="submission" date="2013-08" db="EMBL/GenBank/DDBJ databases">
        <authorList>
            <person name="Weinstock G."/>
            <person name="Sodergren E."/>
            <person name="Wylie T."/>
            <person name="Fulton L."/>
            <person name="Fulton R."/>
            <person name="Fronick C."/>
            <person name="O'Laughlin M."/>
            <person name="Godfrey J."/>
            <person name="Miner T."/>
            <person name="Herter B."/>
            <person name="Appelbaum E."/>
            <person name="Cordes M."/>
            <person name="Lek S."/>
            <person name="Wollam A."/>
            <person name="Pepin K.H."/>
            <person name="Palsikar V.B."/>
            <person name="Mitreva M."/>
            <person name="Wilson R.K."/>
        </authorList>
    </citation>
    <scope>NUCLEOTIDE SEQUENCE [LARGE SCALE GENOMIC DNA]</scope>
    <source>
        <strain evidence="2 3">ATCC 700332</strain>
    </source>
</reference>
<evidence type="ECO:0000313" key="3">
    <source>
        <dbReference type="Proteomes" id="UP000016649"/>
    </source>
</evidence>